<dbReference type="InterPro" id="IPR008927">
    <property type="entry name" value="6-PGluconate_DH-like_C_sf"/>
</dbReference>
<dbReference type="FunFam" id="1.10.1040.10:FF:000017">
    <property type="entry name" value="2-dehydropantoate 2-reductase"/>
    <property type="match status" value="1"/>
</dbReference>
<evidence type="ECO:0000259" key="6">
    <source>
        <dbReference type="Pfam" id="PF02558"/>
    </source>
</evidence>
<dbReference type="InterPro" id="IPR013332">
    <property type="entry name" value="KPR_N"/>
</dbReference>
<dbReference type="InterPro" id="IPR036291">
    <property type="entry name" value="NAD(P)-bd_dom_sf"/>
</dbReference>
<dbReference type="Gene3D" id="3.40.50.720">
    <property type="entry name" value="NAD(P)-binding Rossmann-like Domain"/>
    <property type="match status" value="1"/>
</dbReference>
<evidence type="ECO:0000256" key="4">
    <source>
        <dbReference type="RuleBase" id="RU362068"/>
    </source>
</evidence>
<dbReference type="Proteomes" id="UP000799767">
    <property type="component" value="Unassembled WGS sequence"/>
</dbReference>
<dbReference type="GO" id="GO:0005737">
    <property type="term" value="C:cytoplasm"/>
    <property type="evidence" value="ECO:0007669"/>
    <property type="project" value="TreeGrafter"/>
</dbReference>
<dbReference type="InterPro" id="IPR051402">
    <property type="entry name" value="KPR-Related"/>
</dbReference>
<name>A0A6A6PVL1_9PEZI</name>
<evidence type="ECO:0000256" key="5">
    <source>
        <dbReference type="SAM" id="MobiDB-lite"/>
    </source>
</evidence>
<comment type="catalytic activity">
    <reaction evidence="4">
        <text>(R)-pantoate + NADP(+) = 2-dehydropantoate + NADPH + H(+)</text>
        <dbReference type="Rhea" id="RHEA:16233"/>
        <dbReference type="ChEBI" id="CHEBI:11561"/>
        <dbReference type="ChEBI" id="CHEBI:15378"/>
        <dbReference type="ChEBI" id="CHEBI:15980"/>
        <dbReference type="ChEBI" id="CHEBI:57783"/>
        <dbReference type="ChEBI" id="CHEBI:58349"/>
        <dbReference type="EC" id="1.1.1.169"/>
    </reaction>
</comment>
<dbReference type="PANTHER" id="PTHR21708">
    <property type="entry name" value="PROBABLE 2-DEHYDROPANTOATE 2-REDUCTASE"/>
    <property type="match status" value="1"/>
</dbReference>
<comment type="similarity">
    <text evidence="1 4">Belongs to the ketopantoate reductase family.</text>
</comment>
<dbReference type="SUPFAM" id="SSF48179">
    <property type="entry name" value="6-phosphogluconate dehydrogenase C-terminal domain-like"/>
    <property type="match status" value="1"/>
</dbReference>
<dbReference type="EMBL" id="MU001635">
    <property type="protein sequence ID" value="KAF2483513.1"/>
    <property type="molecule type" value="Genomic_DNA"/>
</dbReference>
<feature type="region of interest" description="Disordered" evidence="5">
    <location>
        <begin position="327"/>
        <end position="346"/>
    </location>
</feature>
<evidence type="ECO:0000259" key="7">
    <source>
        <dbReference type="Pfam" id="PF08546"/>
    </source>
</evidence>
<dbReference type="GeneID" id="54472132"/>
<dbReference type="RefSeq" id="XP_033590083.1">
    <property type="nucleotide sequence ID" value="XM_033731130.1"/>
</dbReference>
<reference evidence="8" key="1">
    <citation type="journal article" date="2020" name="Stud. Mycol.">
        <title>101 Dothideomycetes genomes: a test case for predicting lifestyles and emergence of pathogens.</title>
        <authorList>
            <person name="Haridas S."/>
            <person name="Albert R."/>
            <person name="Binder M."/>
            <person name="Bloem J."/>
            <person name="Labutti K."/>
            <person name="Salamov A."/>
            <person name="Andreopoulos B."/>
            <person name="Baker S."/>
            <person name="Barry K."/>
            <person name="Bills G."/>
            <person name="Bluhm B."/>
            <person name="Cannon C."/>
            <person name="Castanera R."/>
            <person name="Culley D."/>
            <person name="Daum C."/>
            <person name="Ezra D."/>
            <person name="Gonzalez J."/>
            <person name="Henrissat B."/>
            <person name="Kuo A."/>
            <person name="Liang C."/>
            <person name="Lipzen A."/>
            <person name="Lutzoni F."/>
            <person name="Magnuson J."/>
            <person name="Mondo S."/>
            <person name="Nolan M."/>
            <person name="Ohm R."/>
            <person name="Pangilinan J."/>
            <person name="Park H.-J."/>
            <person name="Ramirez L."/>
            <person name="Alfaro M."/>
            <person name="Sun H."/>
            <person name="Tritt A."/>
            <person name="Yoshinaga Y."/>
            <person name="Zwiers L.-H."/>
            <person name="Turgeon B."/>
            <person name="Goodwin S."/>
            <person name="Spatafora J."/>
            <person name="Crous P."/>
            <person name="Grigoriev I."/>
        </authorList>
    </citation>
    <scope>NUCLEOTIDE SEQUENCE</scope>
    <source>
        <strain evidence="8">CBS 113389</strain>
    </source>
</reference>
<evidence type="ECO:0000313" key="8">
    <source>
        <dbReference type="EMBL" id="KAF2483513.1"/>
    </source>
</evidence>
<dbReference type="AlphaFoldDB" id="A0A6A6PVL1"/>
<keyword evidence="9" id="KW-1185">Reference proteome</keyword>
<keyword evidence="2 4" id="KW-0521">NADP</keyword>
<gene>
    <name evidence="8" type="ORF">BDY17DRAFT_251019</name>
</gene>
<dbReference type="Pfam" id="PF08546">
    <property type="entry name" value="ApbA_C"/>
    <property type="match status" value="1"/>
</dbReference>
<dbReference type="PANTHER" id="PTHR21708:SF30">
    <property type="entry name" value="2-DEHYDROPANTOATE 2-REDUCTASE-RELATED"/>
    <property type="match status" value="1"/>
</dbReference>
<keyword evidence="3 4" id="KW-0560">Oxidoreductase</keyword>
<dbReference type="EC" id="1.1.1.169" evidence="4"/>
<dbReference type="GO" id="GO:0008677">
    <property type="term" value="F:2-dehydropantoate 2-reductase activity"/>
    <property type="evidence" value="ECO:0007669"/>
    <property type="project" value="UniProtKB-EC"/>
</dbReference>
<evidence type="ECO:0000313" key="9">
    <source>
        <dbReference type="Proteomes" id="UP000799767"/>
    </source>
</evidence>
<sequence>MAPTVLVHGSGAIGSIYVYLLIKAGFSVTAVCRSNHDAAKANGFLIDSEKYGNNLRAHPKIVRTSAEAAQQGGVFDYIIVTSKAIPEDKTSELIAPAVTEGRTCIALFQNGVGIEEEFAERFPHNPLLSVVVYLPSTQIEPAHMRMGNFEMLQIGSFPASAYKEKVGVKQAADTFVEMLQKAGSNAKWFDDVQEMRWRKLMLNASWNPVCALSLSRDVAFLASAPDADREVGALMMEVVHIAQALGYSSVNEETQVEQLKRAKDRVGGEGIEPSMLVDALNGRRMEVETILGNAVRTGRKAGVAVPKLELLYALAKALDESMLYRQPGQSLKGTETRAERGKTNAS</sequence>
<evidence type="ECO:0000256" key="2">
    <source>
        <dbReference type="ARBA" id="ARBA00022857"/>
    </source>
</evidence>
<dbReference type="Pfam" id="PF02558">
    <property type="entry name" value="ApbA"/>
    <property type="match status" value="1"/>
</dbReference>
<feature type="domain" description="Ketopantoate reductase C-terminal" evidence="7">
    <location>
        <begin position="191"/>
        <end position="318"/>
    </location>
</feature>
<feature type="domain" description="Ketopantoate reductase N-terminal" evidence="6">
    <location>
        <begin position="5"/>
        <end position="157"/>
    </location>
</feature>
<dbReference type="InterPro" id="IPR003710">
    <property type="entry name" value="ApbA"/>
</dbReference>
<feature type="compositionally biased region" description="Basic and acidic residues" evidence="5">
    <location>
        <begin position="334"/>
        <end position="346"/>
    </location>
</feature>
<dbReference type="OrthoDB" id="3609at2759"/>
<accession>A0A6A6PVL1</accession>
<comment type="function">
    <text evidence="4">Catalyzes the NADPH-dependent reduction of ketopantoate into pantoic acid.</text>
</comment>
<dbReference type="InterPro" id="IPR013752">
    <property type="entry name" value="KPA_reductase"/>
</dbReference>
<dbReference type="NCBIfam" id="TIGR00745">
    <property type="entry name" value="apbA_panE"/>
    <property type="match status" value="1"/>
</dbReference>
<dbReference type="Gene3D" id="1.10.1040.10">
    <property type="entry name" value="N-(1-d-carboxylethyl)-l-norvaline Dehydrogenase, domain 2"/>
    <property type="match status" value="1"/>
</dbReference>
<protein>
    <recommendedName>
        <fullName evidence="4">2-dehydropantoate 2-reductase</fullName>
        <ecNumber evidence="4">1.1.1.169</ecNumber>
    </recommendedName>
    <alternativeName>
        <fullName evidence="4">Ketopantoate reductase</fullName>
    </alternativeName>
</protein>
<dbReference type="GO" id="GO:0015940">
    <property type="term" value="P:pantothenate biosynthetic process"/>
    <property type="evidence" value="ECO:0007669"/>
    <property type="project" value="InterPro"/>
</dbReference>
<proteinExistence type="inferred from homology"/>
<evidence type="ECO:0000256" key="1">
    <source>
        <dbReference type="ARBA" id="ARBA00007870"/>
    </source>
</evidence>
<organism evidence="8 9">
    <name type="scientific">Neohortaea acidophila</name>
    <dbReference type="NCBI Taxonomy" id="245834"/>
    <lineage>
        <taxon>Eukaryota</taxon>
        <taxon>Fungi</taxon>
        <taxon>Dikarya</taxon>
        <taxon>Ascomycota</taxon>
        <taxon>Pezizomycotina</taxon>
        <taxon>Dothideomycetes</taxon>
        <taxon>Dothideomycetidae</taxon>
        <taxon>Mycosphaerellales</taxon>
        <taxon>Teratosphaeriaceae</taxon>
        <taxon>Neohortaea</taxon>
    </lineage>
</organism>
<dbReference type="InterPro" id="IPR013328">
    <property type="entry name" value="6PGD_dom2"/>
</dbReference>
<dbReference type="SUPFAM" id="SSF51735">
    <property type="entry name" value="NAD(P)-binding Rossmann-fold domains"/>
    <property type="match status" value="1"/>
</dbReference>
<evidence type="ECO:0000256" key="3">
    <source>
        <dbReference type="ARBA" id="ARBA00023002"/>
    </source>
</evidence>